<dbReference type="OrthoDB" id="9805629at2"/>
<dbReference type="GO" id="GO:0009307">
    <property type="term" value="P:DNA restriction-modification system"/>
    <property type="evidence" value="ECO:0007669"/>
    <property type="project" value="InterPro"/>
</dbReference>
<dbReference type="Gene3D" id="3.40.50.150">
    <property type="entry name" value="Vaccinia Virus protein VP39"/>
    <property type="match status" value="2"/>
</dbReference>
<dbReference type="PANTHER" id="PTHR30481">
    <property type="entry name" value="DNA ADENINE METHYLASE"/>
    <property type="match status" value="1"/>
</dbReference>
<evidence type="ECO:0000256" key="3">
    <source>
        <dbReference type="ARBA" id="ARBA00022691"/>
    </source>
</evidence>
<reference evidence="5 6" key="1">
    <citation type="journal article" date="2019" name="ISME J.">
        <title>Deianiraea, an extracellular bacterium associated with the ciliate Paramecium, suggests an alternative scenario for the evolution of Rickettsiales.</title>
        <authorList>
            <person name="Castelli M."/>
            <person name="Sabaneyeva E."/>
            <person name="Lanzoni O."/>
            <person name="Lebedeva N."/>
            <person name="Floriano A.M."/>
            <person name="Gaiarsa S."/>
            <person name="Benken K."/>
            <person name="Modeo L."/>
            <person name="Bandi C."/>
            <person name="Potekhin A."/>
            <person name="Sassera D."/>
            <person name="Petroni G."/>
        </authorList>
    </citation>
    <scope>NUCLEOTIDE SEQUENCE [LARGE SCALE GENOMIC DNA]</scope>
    <source>
        <strain evidence="5">CyL4-1</strain>
    </source>
</reference>
<gene>
    <name evidence="5" type="ORF">Deia_00226</name>
</gene>
<dbReference type="EMBL" id="CP029077">
    <property type="protein sequence ID" value="QED23034.1"/>
    <property type="molecule type" value="Genomic_DNA"/>
</dbReference>
<dbReference type="GO" id="GO:0043565">
    <property type="term" value="F:sequence-specific DNA binding"/>
    <property type="evidence" value="ECO:0007669"/>
    <property type="project" value="TreeGrafter"/>
</dbReference>
<dbReference type="AlphaFoldDB" id="A0A5B8XF38"/>
<dbReference type="InterPro" id="IPR029063">
    <property type="entry name" value="SAM-dependent_MTases_sf"/>
</dbReference>
<sequence length="247" mass="28664">MYRLGDKTRIAQDIIKHFPKHSVYVEPFFGIGGVYFNKPLALKNIVNDLDSDVHNLFTLTLSEKDSLLETLDITPITTATFDFLRETQFDCKIMRAVRFIYLSSFSLFGAGTVMMVGNIVRKSTVIEKAKELLRHAHTQKAQFTNKDFREFFQSLSIHANNKNATFIYNDPPYLSLRAERYNTPRWTKHDFDDLLKLNLETGYKFAISEFNNPYVLQKADSLGLKIIEVCNRKNVRKESQEILVVNY</sequence>
<proteinExistence type="predicted"/>
<evidence type="ECO:0000256" key="2">
    <source>
        <dbReference type="ARBA" id="ARBA00022679"/>
    </source>
</evidence>
<evidence type="ECO:0000256" key="4">
    <source>
        <dbReference type="SAM" id="Phobius"/>
    </source>
</evidence>
<dbReference type="SUPFAM" id="SSF53335">
    <property type="entry name" value="S-adenosyl-L-methionine-dependent methyltransferases"/>
    <property type="match status" value="1"/>
</dbReference>
<dbReference type="PRINTS" id="PR00505">
    <property type="entry name" value="D12N6MTFRASE"/>
</dbReference>
<dbReference type="GO" id="GO:0032259">
    <property type="term" value="P:methylation"/>
    <property type="evidence" value="ECO:0007669"/>
    <property type="project" value="UniProtKB-KW"/>
</dbReference>
<evidence type="ECO:0000313" key="6">
    <source>
        <dbReference type="Proteomes" id="UP000321934"/>
    </source>
</evidence>
<evidence type="ECO:0000313" key="5">
    <source>
        <dbReference type="EMBL" id="QED23034.1"/>
    </source>
</evidence>
<accession>A0A5B8XF38</accession>
<dbReference type="Pfam" id="PF02086">
    <property type="entry name" value="MethyltransfD12"/>
    <property type="match status" value="1"/>
</dbReference>
<keyword evidence="4" id="KW-1133">Transmembrane helix</keyword>
<dbReference type="GO" id="GO:0006298">
    <property type="term" value="P:mismatch repair"/>
    <property type="evidence" value="ECO:0007669"/>
    <property type="project" value="TreeGrafter"/>
</dbReference>
<feature type="transmembrane region" description="Helical" evidence="4">
    <location>
        <begin position="99"/>
        <end position="120"/>
    </location>
</feature>
<keyword evidence="1 5" id="KW-0489">Methyltransferase</keyword>
<keyword evidence="6" id="KW-1185">Reference proteome</keyword>
<dbReference type="RefSeq" id="WP_146820333.1">
    <property type="nucleotide sequence ID" value="NZ_CP029077.1"/>
</dbReference>
<protein>
    <submittedName>
        <fullName evidence="5">DNA adenine methylase</fullName>
    </submittedName>
</protein>
<keyword evidence="3" id="KW-0949">S-adenosyl-L-methionine</keyword>
<evidence type="ECO:0000256" key="1">
    <source>
        <dbReference type="ARBA" id="ARBA00022603"/>
    </source>
</evidence>
<name>A0A5B8XF38_9RICK</name>
<keyword evidence="4" id="KW-0472">Membrane</keyword>
<dbReference type="GO" id="GO:0009007">
    <property type="term" value="F:site-specific DNA-methyltransferase (adenine-specific) activity"/>
    <property type="evidence" value="ECO:0007669"/>
    <property type="project" value="UniProtKB-EC"/>
</dbReference>
<keyword evidence="2" id="KW-0808">Transferase</keyword>
<dbReference type="Proteomes" id="UP000321934">
    <property type="component" value="Chromosome"/>
</dbReference>
<dbReference type="GO" id="GO:1904047">
    <property type="term" value="F:S-adenosyl-L-methionine binding"/>
    <property type="evidence" value="ECO:0007669"/>
    <property type="project" value="TreeGrafter"/>
</dbReference>
<organism evidence="5 6">
    <name type="scientific">Candidatus Deianiraea vastatrix</name>
    <dbReference type="NCBI Taxonomy" id="2163644"/>
    <lineage>
        <taxon>Bacteria</taxon>
        <taxon>Pseudomonadati</taxon>
        <taxon>Pseudomonadota</taxon>
        <taxon>Alphaproteobacteria</taxon>
        <taxon>Rickettsiales</taxon>
        <taxon>Candidatus Deianiraeaceae</taxon>
        <taxon>Candidatus Deianiraea</taxon>
    </lineage>
</organism>
<dbReference type="InterPro" id="IPR012327">
    <property type="entry name" value="MeTrfase_D12"/>
</dbReference>
<keyword evidence="4" id="KW-0812">Transmembrane</keyword>